<dbReference type="InterPro" id="IPR023997">
    <property type="entry name" value="TonB-dep_OMP_SusC/RagA_CS"/>
</dbReference>
<dbReference type="Proteomes" id="UP001165430">
    <property type="component" value="Unassembled WGS sequence"/>
</dbReference>
<dbReference type="InterPro" id="IPR008969">
    <property type="entry name" value="CarboxyPept-like_regulatory"/>
</dbReference>
<evidence type="ECO:0000256" key="6">
    <source>
        <dbReference type="ARBA" id="ARBA00023237"/>
    </source>
</evidence>
<sequence>MEYKLPVRKLKSILLLWLVYLGLFSFSIAQQDKTVRGVVKDEIGDGIPGVSVLIKGTTIGTVTDLDGNFVLSAPSSAETILFSYLGFKKQELPILSSNMEVVLSQDLGNLDEVVVVGYGTQKRSEISGSVSVIDVDKATSIPTTNVAEMIRGRAAGVQVTLGSARPGGTSNILIRGRNSIRGGNAPLIVLDGFPVDNINDINPDDITSIEVLKDASSQAIYGARASNGVILVTTKRPTEGKVAVTIHSYLSTQNLTKNFDLYNAEEFAQLRREARRTMNPIIDGQQAYSDDIVNFGGSAEAPEYQNFIAGNYVNWEDEVLRTAVIQNHNISLSGGTDRTKVFSSINLFDQAGLIPTSSFTRGTFRINLQQKVTNKLTLETNLNMGRDSQRRETSNLDFITISPFTGPRDLEGNLVREVAGANASSATINPLWNIRESDNNIKSNFYNLNFVATYKFNDKFSYKLNALTSQRASEEGTYITRLHSAGVTPNGRATLANTSREEFLIENILNYSDQFNDDNVFDFTFVHSINERTNGRTFSTGTGFGSDILGFNGISNALNFNTQRTQQQFKLASFLGRARYTLKDKYLLTVTGRADGASVFAVNNKWGFFPAASFAWQMHKESFLANSNLIDELKLRASYGSVGNQSLDPYTTLGVVENYPYVFGGQITGGNLPGNLLPNPNLTWETSTTFNVGLDFGIIQNKLTGSIEYYNTETTDLLTDISLGGTSGFTTMITNGGRSKNNGVELFLTGHIINKRDFNWTMTAMAARNRNQILSSGIFDEAGNPRDDLNRNRFIGRPINVIRTLLFDGIFQSDEEALASAQGTLNGTVSPFQNVTTLTAGAIRLKDVNGDGVIDIDDNVILGTDPRWFGSVTSNVRYKNFELFADVYIVQGATRFNPYLASFNEGGTLQSVRNGIKVDYWTPENPSTTFPRPNFSSAPANISTMGIADASYVRLRTLTLSYNFNPILLNKFKMTNARLYFTGTNLLTFTDYKSYSPENNPGDFPDAKVYTLGVNLSF</sequence>
<dbReference type="SUPFAM" id="SSF56935">
    <property type="entry name" value="Porins"/>
    <property type="match status" value="1"/>
</dbReference>
<dbReference type="InterPro" id="IPR036942">
    <property type="entry name" value="Beta-barrel_TonB_sf"/>
</dbReference>
<keyword evidence="3 7" id="KW-1134">Transmembrane beta strand</keyword>
<dbReference type="InterPro" id="IPR039426">
    <property type="entry name" value="TonB-dep_rcpt-like"/>
</dbReference>
<evidence type="ECO:0000256" key="4">
    <source>
        <dbReference type="ARBA" id="ARBA00022692"/>
    </source>
</evidence>
<protein>
    <submittedName>
        <fullName evidence="9">TonB-dependent receptor</fullName>
    </submittedName>
</protein>
<keyword evidence="6 7" id="KW-0998">Cell outer membrane</keyword>
<proteinExistence type="inferred from homology"/>
<dbReference type="PROSITE" id="PS52016">
    <property type="entry name" value="TONB_DEPENDENT_REC_3"/>
    <property type="match status" value="1"/>
</dbReference>
<keyword evidence="9" id="KW-0675">Receptor</keyword>
<dbReference type="InterPro" id="IPR012910">
    <property type="entry name" value="Plug_dom"/>
</dbReference>
<feature type="domain" description="TonB-dependent receptor plug" evidence="8">
    <location>
        <begin position="124"/>
        <end position="229"/>
    </location>
</feature>
<keyword evidence="5 7" id="KW-0472">Membrane</keyword>
<evidence type="ECO:0000256" key="1">
    <source>
        <dbReference type="ARBA" id="ARBA00004571"/>
    </source>
</evidence>
<dbReference type="Gene3D" id="2.40.170.20">
    <property type="entry name" value="TonB-dependent receptor, beta-barrel domain"/>
    <property type="match status" value="1"/>
</dbReference>
<evidence type="ECO:0000259" key="8">
    <source>
        <dbReference type="Pfam" id="PF07715"/>
    </source>
</evidence>
<dbReference type="InterPro" id="IPR023996">
    <property type="entry name" value="TonB-dep_OMP_SusC/RagA"/>
</dbReference>
<dbReference type="Pfam" id="PF13715">
    <property type="entry name" value="CarbopepD_reg_2"/>
    <property type="match status" value="1"/>
</dbReference>
<evidence type="ECO:0000313" key="9">
    <source>
        <dbReference type="EMBL" id="MCH7412119.1"/>
    </source>
</evidence>
<dbReference type="Gene3D" id="2.170.130.10">
    <property type="entry name" value="TonB-dependent receptor, plug domain"/>
    <property type="match status" value="1"/>
</dbReference>
<dbReference type="Pfam" id="PF07715">
    <property type="entry name" value="Plug"/>
    <property type="match status" value="1"/>
</dbReference>
<accession>A0ABS9V7D0</accession>
<comment type="subcellular location">
    <subcellularLocation>
        <location evidence="1 7">Cell outer membrane</location>
        <topology evidence="1 7">Multi-pass membrane protein</topology>
    </subcellularLocation>
</comment>
<evidence type="ECO:0000256" key="3">
    <source>
        <dbReference type="ARBA" id="ARBA00022452"/>
    </source>
</evidence>
<dbReference type="InterPro" id="IPR037066">
    <property type="entry name" value="Plug_dom_sf"/>
</dbReference>
<dbReference type="Gene3D" id="2.60.40.1120">
    <property type="entry name" value="Carboxypeptidase-like, regulatory domain"/>
    <property type="match status" value="1"/>
</dbReference>
<evidence type="ECO:0000256" key="2">
    <source>
        <dbReference type="ARBA" id="ARBA00022448"/>
    </source>
</evidence>
<evidence type="ECO:0000256" key="5">
    <source>
        <dbReference type="ARBA" id="ARBA00023136"/>
    </source>
</evidence>
<dbReference type="EMBL" id="JAKZGO010000001">
    <property type="protein sequence ID" value="MCH7412119.1"/>
    <property type="molecule type" value="Genomic_DNA"/>
</dbReference>
<keyword evidence="10" id="KW-1185">Reference proteome</keyword>
<dbReference type="SUPFAM" id="SSF49464">
    <property type="entry name" value="Carboxypeptidase regulatory domain-like"/>
    <property type="match status" value="1"/>
</dbReference>
<dbReference type="RefSeq" id="WP_241409509.1">
    <property type="nucleotide sequence ID" value="NZ_JAKZGO010000001.1"/>
</dbReference>
<dbReference type="NCBIfam" id="TIGR04057">
    <property type="entry name" value="SusC_RagA_signa"/>
    <property type="match status" value="1"/>
</dbReference>
<name>A0ABS9V7D0_9BACT</name>
<reference evidence="9" key="1">
    <citation type="submission" date="2022-03" db="EMBL/GenBank/DDBJ databases">
        <title>De novo assembled genomes of Belliella spp. (Cyclobacteriaceae) strains.</title>
        <authorList>
            <person name="Szabo A."/>
            <person name="Korponai K."/>
            <person name="Felfoldi T."/>
        </authorList>
    </citation>
    <scope>NUCLEOTIDE SEQUENCE</scope>
    <source>
        <strain evidence="9">DSM 111903</strain>
    </source>
</reference>
<comment type="caution">
    <text evidence="9">The sequence shown here is derived from an EMBL/GenBank/DDBJ whole genome shotgun (WGS) entry which is preliminary data.</text>
</comment>
<dbReference type="NCBIfam" id="TIGR04056">
    <property type="entry name" value="OMP_RagA_SusC"/>
    <property type="match status" value="1"/>
</dbReference>
<gene>
    <name evidence="9" type="ORF">MM213_01380</name>
</gene>
<comment type="similarity">
    <text evidence="7">Belongs to the TonB-dependent receptor family.</text>
</comment>
<organism evidence="9 10">
    <name type="scientific">Belliella alkalica</name>
    <dbReference type="NCBI Taxonomy" id="1730871"/>
    <lineage>
        <taxon>Bacteria</taxon>
        <taxon>Pseudomonadati</taxon>
        <taxon>Bacteroidota</taxon>
        <taxon>Cytophagia</taxon>
        <taxon>Cytophagales</taxon>
        <taxon>Cyclobacteriaceae</taxon>
        <taxon>Belliella</taxon>
    </lineage>
</organism>
<evidence type="ECO:0000313" key="10">
    <source>
        <dbReference type="Proteomes" id="UP001165430"/>
    </source>
</evidence>
<evidence type="ECO:0000256" key="7">
    <source>
        <dbReference type="PROSITE-ProRule" id="PRU01360"/>
    </source>
</evidence>
<keyword evidence="4 7" id="KW-0812">Transmembrane</keyword>
<keyword evidence="2 7" id="KW-0813">Transport</keyword>